<reference evidence="1 2" key="1">
    <citation type="submission" date="2015-03" db="EMBL/GenBank/DDBJ databases">
        <title>Genome assembly of Sandaracinus amylolyticus DSM 53668.</title>
        <authorList>
            <person name="Sharma G."/>
            <person name="Subramanian S."/>
        </authorList>
    </citation>
    <scope>NUCLEOTIDE SEQUENCE [LARGE SCALE GENOMIC DNA]</scope>
    <source>
        <strain evidence="1 2">DSM 53668</strain>
    </source>
</reference>
<proteinExistence type="predicted"/>
<keyword evidence="2" id="KW-1185">Reference proteome</keyword>
<sequence>MRSIISMPLSVGIAMSVTIRSTLRCASASRAVAPFEAPITVAPPDARYCEIRSRMSSWSSTTSTVRPRSGPFTEGIVTASVSWT</sequence>
<evidence type="ECO:0000313" key="2">
    <source>
        <dbReference type="Proteomes" id="UP000034883"/>
    </source>
</evidence>
<dbReference type="KEGG" id="samy:DB32_005501"/>
<gene>
    <name evidence="1" type="ORF">DB32_005501</name>
</gene>
<name>A0A0F6W689_9BACT</name>
<dbReference type="AlphaFoldDB" id="A0A0F6W689"/>
<accession>A0A0F6W689</accession>
<organism evidence="1 2">
    <name type="scientific">Sandaracinus amylolyticus</name>
    <dbReference type="NCBI Taxonomy" id="927083"/>
    <lineage>
        <taxon>Bacteria</taxon>
        <taxon>Pseudomonadati</taxon>
        <taxon>Myxococcota</taxon>
        <taxon>Polyangia</taxon>
        <taxon>Polyangiales</taxon>
        <taxon>Sandaracinaceae</taxon>
        <taxon>Sandaracinus</taxon>
    </lineage>
</organism>
<evidence type="ECO:0000313" key="1">
    <source>
        <dbReference type="EMBL" id="AKF08352.1"/>
    </source>
</evidence>
<dbReference type="STRING" id="927083.DB32_005501"/>
<dbReference type="Proteomes" id="UP000034883">
    <property type="component" value="Chromosome"/>
</dbReference>
<dbReference type="EMBL" id="CP011125">
    <property type="protein sequence ID" value="AKF08352.1"/>
    <property type="molecule type" value="Genomic_DNA"/>
</dbReference>
<protein>
    <submittedName>
        <fullName evidence="1">Uncharacterized protein</fullName>
    </submittedName>
</protein>